<dbReference type="GO" id="GO:0042277">
    <property type="term" value="F:peptide binding"/>
    <property type="evidence" value="ECO:0007669"/>
    <property type="project" value="TreeGrafter"/>
</dbReference>
<gene>
    <name evidence="4" type="ORF">M23134_07590</name>
</gene>
<accession>A1ZF78</accession>
<dbReference type="Gene3D" id="1.10.390.10">
    <property type="entry name" value="Neutral Protease Domain 2"/>
    <property type="match status" value="1"/>
</dbReference>
<dbReference type="CDD" id="cd09604">
    <property type="entry name" value="M1_APN_like"/>
    <property type="match status" value="1"/>
</dbReference>
<dbReference type="GO" id="GO:0070006">
    <property type="term" value="F:metalloaminopeptidase activity"/>
    <property type="evidence" value="ECO:0007669"/>
    <property type="project" value="TreeGrafter"/>
</dbReference>
<dbReference type="GO" id="GO:0005615">
    <property type="term" value="C:extracellular space"/>
    <property type="evidence" value="ECO:0007669"/>
    <property type="project" value="TreeGrafter"/>
</dbReference>
<keyword evidence="2" id="KW-0732">Signal</keyword>
<feature type="domain" description="Peptidase M1 membrane alanine aminopeptidase" evidence="3">
    <location>
        <begin position="371"/>
        <end position="584"/>
    </location>
</feature>
<feature type="signal peptide" evidence="2">
    <location>
        <begin position="1"/>
        <end position="18"/>
    </location>
</feature>
<dbReference type="AlphaFoldDB" id="A1ZF78"/>
<dbReference type="GO" id="GO:0016020">
    <property type="term" value="C:membrane"/>
    <property type="evidence" value="ECO:0007669"/>
    <property type="project" value="TreeGrafter"/>
</dbReference>
<organism evidence="4 5">
    <name type="scientific">Microscilla marina ATCC 23134</name>
    <dbReference type="NCBI Taxonomy" id="313606"/>
    <lineage>
        <taxon>Bacteria</taxon>
        <taxon>Pseudomonadati</taxon>
        <taxon>Bacteroidota</taxon>
        <taxon>Cytophagia</taxon>
        <taxon>Cytophagales</taxon>
        <taxon>Microscillaceae</taxon>
        <taxon>Microscilla</taxon>
    </lineage>
</organism>
<dbReference type="EMBL" id="AAWS01000004">
    <property type="protein sequence ID" value="EAY31180.1"/>
    <property type="molecule type" value="Genomic_DNA"/>
</dbReference>
<dbReference type="InterPro" id="IPR050344">
    <property type="entry name" value="Peptidase_M1_aminopeptidases"/>
</dbReference>
<evidence type="ECO:0000313" key="4">
    <source>
        <dbReference type="EMBL" id="EAY31180.1"/>
    </source>
</evidence>
<evidence type="ECO:0000256" key="2">
    <source>
        <dbReference type="SAM" id="SignalP"/>
    </source>
</evidence>
<keyword evidence="4" id="KW-0031">Aminopeptidase</keyword>
<dbReference type="Pfam" id="PF01433">
    <property type="entry name" value="Peptidase_M1"/>
    <property type="match status" value="1"/>
</dbReference>
<dbReference type="GO" id="GO:0043171">
    <property type="term" value="P:peptide catabolic process"/>
    <property type="evidence" value="ECO:0007669"/>
    <property type="project" value="TreeGrafter"/>
</dbReference>
<dbReference type="InterPro" id="IPR027268">
    <property type="entry name" value="Peptidase_M4/M1_CTD_sf"/>
</dbReference>
<dbReference type="PANTHER" id="PTHR11533">
    <property type="entry name" value="PROTEASE M1 ZINC METALLOPROTEASE"/>
    <property type="match status" value="1"/>
</dbReference>
<feature type="chain" id="PRO_5002641555" evidence="2">
    <location>
        <begin position="19"/>
        <end position="750"/>
    </location>
</feature>
<dbReference type="RefSeq" id="WP_002694337.1">
    <property type="nucleotide sequence ID" value="NZ_AAWS01000004.1"/>
</dbReference>
<reference evidence="4 5" key="1">
    <citation type="submission" date="2007-01" db="EMBL/GenBank/DDBJ databases">
        <authorList>
            <person name="Haygood M."/>
            <person name="Podell S."/>
            <person name="Anderson C."/>
            <person name="Hopkinson B."/>
            <person name="Roe K."/>
            <person name="Barbeau K."/>
            <person name="Gaasterland T."/>
            <person name="Ferriera S."/>
            <person name="Johnson J."/>
            <person name="Kravitz S."/>
            <person name="Beeson K."/>
            <person name="Sutton G."/>
            <person name="Rogers Y.-H."/>
            <person name="Friedman R."/>
            <person name="Frazier M."/>
            <person name="Venter J.C."/>
        </authorList>
    </citation>
    <scope>NUCLEOTIDE SEQUENCE [LARGE SCALE GENOMIC DNA]</scope>
    <source>
        <strain evidence="4 5">ATCC 23134</strain>
    </source>
</reference>
<keyword evidence="4" id="KW-0378">Hydrolase</keyword>
<keyword evidence="4" id="KW-0645">Protease</keyword>
<name>A1ZF78_MICM2</name>
<sequence length="750" mass="85568">MKKLLLLLLSCITISALAQKKPSTSDREAPLPKYVSSKFAQLGQELPTPNVYRTGDGSPGPNYWQQKADYKIKATLDEAKNVITGSETITYYNNAPIPLRYLWIQLDQNRFAGDATAQKANPMKLTKSNGSVQRLFRWVSLTKDDYGYTISNVKDKSGKKLKYTINGTMMRLELPQPIKAKGGSFTFSLDWKNKIRERLKIGGRGGYEHFPKDGNNVYAIAQWFPRMCVYDDVNGWQNKQFLGRGEFALTFGDYEVALTVPADHIVGATGELQNAKKVLSSEQIKRWEKAKNAKNPVVIVTQKEAEAKEKTKSTQTKTWVFKAKNVRDFAFTSSRKLIWDAMGVNVGGKNVWAMSYYPKEANPLWGNYSTHIVAHTLKVYSKYTFDYPYPVAISVEASNGMEYPMICFNYGRPNAQGVTSARMRNGMFGVIIHEVGHNFFPMIVNSDERQWTWMDEGLNSFVQTLAEREIQSLSWAPDVYKKNGFPEGSRNPKNIIRYMRIDPKKMVPIMSNSESIPYFGPNAYSKPATALNILRNTIMGPELFDYAFREYSQKWMFKHPQPADFFRTMEDASGVDLDWFWRGWFYSTEPCDISLEGVKLFQVESDKNKTVASKMVFKPTFYTQDQIKNITAIVKRRGLTLNKGDKEAISPNSFFYQLDFKNKGGLLMPIIVKMQYKDGSQQNVKIPAEIWKKDPVKVSKVLMTKKEVVKFVVDPNGETADIDTKNNTFPRAEMSKSGFKKMKEKKGSQE</sequence>
<comment type="caution">
    <text evidence="4">The sequence shown here is derived from an EMBL/GenBank/DDBJ whole genome shotgun (WGS) entry which is preliminary data.</text>
</comment>
<dbReference type="GO" id="GO:0005737">
    <property type="term" value="C:cytoplasm"/>
    <property type="evidence" value="ECO:0007669"/>
    <property type="project" value="TreeGrafter"/>
</dbReference>
<feature type="region of interest" description="Disordered" evidence="1">
    <location>
        <begin position="723"/>
        <end position="750"/>
    </location>
</feature>
<evidence type="ECO:0000256" key="1">
    <source>
        <dbReference type="SAM" id="MobiDB-lite"/>
    </source>
</evidence>
<dbReference type="PANTHER" id="PTHR11533:SF174">
    <property type="entry name" value="PUROMYCIN-SENSITIVE AMINOPEPTIDASE-RELATED"/>
    <property type="match status" value="1"/>
</dbReference>
<keyword evidence="5" id="KW-1185">Reference proteome</keyword>
<protein>
    <submittedName>
        <fullName evidence="4">Zn-dependent aminopeptidase</fullName>
    </submittedName>
</protein>
<dbReference type="eggNOG" id="COG0308">
    <property type="taxonomic scope" value="Bacteria"/>
</dbReference>
<evidence type="ECO:0000259" key="3">
    <source>
        <dbReference type="Pfam" id="PF01433"/>
    </source>
</evidence>
<dbReference type="SUPFAM" id="SSF55486">
    <property type="entry name" value="Metalloproteases ('zincins'), catalytic domain"/>
    <property type="match status" value="1"/>
</dbReference>
<proteinExistence type="predicted"/>
<dbReference type="InterPro" id="IPR014782">
    <property type="entry name" value="Peptidase_M1_dom"/>
</dbReference>
<evidence type="ECO:0000313" key="5">
    <source>
        <dbReference type="Proteomes" id="UP000004095"/>
    </source>
</evidence>
<dbReference type="Proteomes" id="UP000004095">
    <property type="component" value="Unassembled WGS sequence"/>
</dbReference>
<dbReference type="GO" id="GO:0008270">
    <property type="term" value="F:zinc ion binding"/>
    <property type="evidence" value="ECO:0007669"/>
    <property type="project" value="InterPro"/>
</dbReference>